<protein>
    <submittedName>
        <fullName evidence="2">Uncharacterized protein</fullName>
    </submittedName>
</protein>
<feature type="non-terminal residue" evidence="2">
    <location>
        <position position="211"/>
    </location>
</feature>
<sequence length="211" mass="23680">MACVIRVKRRIDDDPAEALFLSCKRRRELDILDTKSVLSFAGTILSKDEPVSSHIKNAIRQKKIHKERQPHSANFKHSLHLPEITSKLRKETEQTSRANRYRITWSRRTLDLELLDKNDLDTGEKWGDSPDKSVSLSRIECGKDVINSCTADKKLSDSANKVDNISSPSSHSDDSSADISKDLSNENSKNDDSISSKTDKTSKNIATVDAK</sequence>
<dbReference type="InterPro" id="IPR040218">
    <property type="entry name" value="SLC7A6OS"/>
</dbReference>
<proteinExistence type="predicted"/>
<name>A0A0B7AGR2_9EUPU</name>
<dbReference type="GO" id="GO:0032502">
    <property type="term" value="P:developmental process"/>
    <property type="evidence" value="ECO:0007669"/>
    <property type="project" value="TreeGrafter"/>
</dbReference>
<dbReference type="PANTHER" id="PTHR31196">
    <property type="entry name" value="RNA POLYMERASE II NUCLEAR LOCALIZATION PROTEIN SLC7A6OS-RELATED"/>
    <property type="match status" value="1"/>
</dbReference>
<accession>A0A0B7AGR2</accession>
<dbReference type="EMBL" id="HACG01032376">
    <property type="protein sequence ID" value="CEK79241.1"/>
    <property type="molecule type" value="Transcribed_RNA"/>
</dbReference>
<gene>
    <name evidence="2" type="primary">ORF114409</name>
</gene>
<dbReference type="AlphaFoldDB" id="A0A0B7AGR2"/>
<organism evidence="2">
    <name type="scientific">Arion vulgaris</name>
    <dbReference type="NCBI Taxonomy" id="1028688"/>
    <lineage>
        <taxon>Eukaryota</taxon>
        <taxon>Metazoa</taxon>
        <taxon>Spiralia</taxon>
        <taxon>Lophotrochozoa</taxon>
        <taxon>Mollusca</taxon>
        <taxon>Gastropoda</taxon>
        <taxon>Heterobranchia</taxon>
        <taxon>Euthyneura</taxon>
        <taxon>Panpulmonata</taxon>
        <taxon>Eupulmonata</taxon>
        <taxon>Stylommatophora</taxon>
        <taxon>Helicina</taxon>
        <taxon>Arionoidea</taxon>
        <taxon>Arionidae</taxon>
        <taxon>Arion</taxon>
    </lineage>
</organism>
<feature type="region of interest" description="Disordered" evidence="1">
    <location>
        <begin position="150"/>
        <end position="211"/>
    </location>
</feature>
<evidence type="ECO:0000313" key="2">
    <source>
        <dbReference type="EMBL" id="CEK79241.1"/>
    </source>
</evidence>
<feature type="compositionally biased region" description="Basic and acidic residues" evidence="1">
    <location>
        <begin position="171"/>
        <end position="202"/>
    </location>
</feature>
<evidence type="ECO:0000256" key="1">
    <source>
        <dbReference type="SAM" id="MobiDB-lite"/>
    </source>
</evidence>
<reference evidence="2" key="1">
    <citation type="submission" date="2014-12" db="EMBL/GenBank/DDBJ databases">
        <title>Insight into the proteome of Arion vulgaris.</title>
        <authorList>
            <person name="Aradska J."/>
            <person name="Bulat T."/>
            <person name="Smidak R."/>
            <person name="Sarate P."/>
            <person name="Gangsoo J."/>
            <person name="Sialana F."/>
            <person name="Bilban M."/>
            <person name="Lubec G."/>
        </authorList>
    </citation>
    <scope>NUCLEOTIDE SEQUENCE</scope>
    <source>
        <tissue evidence="2">Skin</tissue>
    </source>
</reference>
<dbReference type="PANTHER" id="PTHR31196:SF2">
    <property type="entry name" value="RNA POLYMERASE II NUCLEAR LOCALIZATION PROTEIN SLC7A6OS-RELATED"/>
    <property type="match status" value="1"/>
</dbReference>